<organism evidence="1 2">
    <name type="scientific">Hymenobacter cyanobacteriorum</name>
    <dbReference type="NCBI Taxonomy" id="2926463"/>
    <lineage>
        <taxon>Bacteria</taxon>
        <taxon>Pseudomonadati</taxon>
        <taxon>Bacteroidota</taxon>
        <taxon>Cytophagia</taxon>
        <taxon>Cytophagales</taxon>
        <taxon>Hymenobacteraceae</taxon>
        <taxon>Hymenobacter</taxon>
    </lineage>
</organism>
<dbReference type="EMBL" id="JALBGC010000005">
    <property type="protein sequence ID" value="MCI1189309.1"/>
    <property type="molecule type" value="Genomic_DNA"/>
</dbReference>
<accession>A0A9X2AJW7</accession>
<proteinExistence type="predicted"/>
<name>A0A9X2AJW7_9BACT</name>
<keyword evidence="2" id="KW-1185">Reference proteome</keyword>
<evidence type="ECO:0000313" key="1">
    <source>
        <dbReference type="EMBL" id="MCI1189309.1"/>
    </source>
</evidence>
<reference evidence="1" key="1">
    <citation type="submission" date="2022-03" db="EMBL/GenBank/DDBJ databases">
        <title>Bacterial whole genome sequence for Hymenobacter sp. DH14.</title>
        <authorList>
            <person name="Le V."/>
        </authorList>
    </citation>
    <scope>NUCLEOTIDE SEQUENCE</scope>
    <source>
        <strain evidence="1">DH14</strain>
    </source>
</reference>
<sequence>MATDGVKIIDGDLAHDVYVTFMDLYDAGESIETVKTAIEQFQADNDDVDDEIFITAYALALWEVGQLDEEILSQVALAIKQNAFANYLTQSENAPNEGRKRQQVLNRFWDKISQPNIRPRKRKIHKAQTKFVFDEGDVLSFQMSDGTYRATILLLISQHRGRCSYQFAMPTYTAPSKATFEDVQNGEIMGRMIEPASRVGFNVVGMAHKTLLAIADRFERIGHLEITQAAKRCGAQSGAVDFESFASAFVDFNNIIGIKKTVKTHSKQVFPVRQLLQ</sequence>
<protein>
    <submittedName>
        <fullName evidence="1">Uncharacterized protein</fullName>
    </submittedName>
</protein>
<comment type="caution">
    <text evidence="1">The sequence shown here is derived from an EMBL/GenBank/DDBJ whole genome shotgun (WGS) entry which is preliminary data.</text>
</comment>
<dbReference type="RefSeq" id="WP_241937539.1">
    <property type="nucleotide sequence ID" value="NZ_JALBGC010000005.1"/>
</dbReference>
<gene>
    <name evidence="1" type="ORF">MON38_17940</name>
</gene>
<dbReference type="AlphaFoldDB" id="A0A9X2AJW7"/>
<dbReference type="Proteomes" id="UP001139193">
    <property type="component" value="Unassembled WGS sequence"/>
</dbReference>
<evidence type="ECO:0000313" key="2">
    <source>
        <dbReference type="Proteomes" id="UP001139193"/>
    </source>
</evidence>